<dbReference type="EMBL" id="AYXT01000013">
    <property type="protein sequence ID" value="ETF00594.1"/>
    <property type="molecule type" value="Genomic_DNA"/>
</dbReference>
<dbReference type="STRING" id="1424334.W822_19445"/>
<keyword evidence="3" id="KW-0731">Sigma factor</keyword>
<keyword evidence="2" id="KW-0805">Transcription regulation</keyword>
<evidence type="ECO:0000256" key="2">
    <source>
        <dbReference type="ARBA" id="ARBA00023015"/>
    </source>
</evidence>
<dbReference type="InterPro" id="IPR014284">
    <property type="entry name" value="RNA_pol_sigma-70_dom"/>
</dbReference>
<feature type="domain" description="RNA polymerase sigma factor 70 region 4 type 2" evidence="6">
    <location>
        <begin position="110"/>
        <end position="161"/>
    </location>
</feature>
<dbReference type="Gene3D" id="1.10.1740.10">
    <property type="match status" value="1"/>
</dbReference>
<sequence length="169" mass="19209">MSSPDSVVTGLYREHHAWLVHWLLRRVQNTADAADLAQDTFLRVMGRQTDDLMLLREPRAMLTTIGKGLVIDHWRRQDIERAYLETLAALPPAHAPSPEARQIALETLIRLDALLDDLKPAWRCALLWTRLEGITVAEVATRLNVSVATAERYLAKALRRCYEQVYAAV</sequence>
<dbReference type="PANTHER" id="PTHR43133:SF63">
    <property type="entry name" value="RNA POLYMERASE SIGMA FACTOR FECI-RELATED"/>
    <property type="match status" value="1"/>
</dbReference>
<evidence type="ECO:0000313" key="7">
    <source>
        <dbReference type="EMBL" id="ETF00594.1"/>
    </source>
</evidence>
<organism evidence="7 8">
    <name type="scientific">Advenella kashmirensis W13003</name>
    <dbReference type="NCBI Taxonomy" id="1424334"/>
    <lineage>
        <taxon>Bacteria</taxon>
        <taxon>Pseudomonadati</taxon>
        <taxon>Pseudomonadota</taxon>
        <taxon>Betaproteobacteria</taxon>
        <taxon>Burkholderiales</taxon>
        <taxon>Alcaligenaceae</taxon>
    </lineage>
</organism>
<dbReference type="InterPro" id="IPR013249">
    <property type="entry name" value="RNA_pol_sigma70_r4_t2"/>
</dbReference>
<protein>
    <submittedName>
        <fullName evidence="7">RNA polymerase sigma factor</fullName>
    </submittedName>
</protein>
<dbReference type="OrthoDB" id="8654550at2"/>
<gene>
    <name evidence="7" type="ORF">W822_19445</name>
</gene>
<comment type="similarity">
    <text evidence="1">Belongs to the sigma-70 factor family. ECF subfamily.</text>
</comment>
<evidence type="ECO:0000259" key="5">
    <source>
        <dbReference type="Pfam" id="PF04542"/>
    </source>
</evidence>
<evidence type="ECO:0000259" key="6">
    <source>
        <dbReference type="Pfam" id="PF08281"/>
    </source>
</evidence>
<dbReference type="SUPFAM" id="SSF88946">
    <property type="entry name" value="Sigma2 domain of RNA polymerase sigma factors"/>
    <property type="match status" value="1"/>
</dbReference>
<dbReference type="Pfam" id="PF04542">
    <property type="entry name" value="Sigma70_r2"/>
    <property type="match status" value="1"/>
</dbReference>
<dbReference type="PANTHER" id="PTHR43133">
    <property type="entry name" value="RNA POLYMERASE ECF-TYPE SIGMA FACTO"/>
    <property type="match status" value="1"/>
</dbReference>
<dbReference type="Gene3D" id="1.10.10.10">
    <property type="entry name" value="Winged helix-like DNA-binding domain superfamily/Winged helix DNA-binding domain"/>
    <property type="match status" value="1"/>
</dbReference>
<evidence type="ECO:0000313" key="8">
    <source>
        <dbReference type="Proteomes" id="UP000018733"/>
    </source>
</evidence>
<feature type="domain" description="RNA polymerase sigma-70 region 2" evidence="5">
    <location>
        <begin position="11"/>
        <end position="78"/>
    </location>
</feature>
<keyword evidence="4" id="KW-0804">Transcription</keyword>
<evidence type="ECO:0000256" key="3">
    <source>
        <dbReference type="ARBA" id="ARBA00023082"/>
    </source>
</evidence>
<accession>V8QNP0</accession>
<dbReference type="InterPro" id="IPR013325">
    <property type="entry name" value="RNA_pol_sigma_r2"/>
</dbReference>
<dbReference type="GO" id="GO:0016987">
    <property type="term" value="F:sigma factor activity"/>
    <property type="evidence" value="ECO:0007669"/>
    <property type="project" value="UniProtKB-KW"/>
</dbReference>
<proteinExistence type="inferred from homology"/>
<comment type="caution">
    <text evidence="7">The sequence shown here is derived from an EMBL/GenBank/DDBJ whole genome shotgun (WGS) entry which is preliminary data.</text>
</comment>
<dbReference type="InterPro" id="IPR013324">
    <property type="entry name" value="RNA_pol_sigma_r3/r4-like"/>
</dbReference>
<dbReference type="PATRIC" id="fig|1424334.3.peg.3903"/>
<evidence type="ECO:0000256" key="4">
    <source>
        <dbReference type="ARBA" id="ARBA00023163"/>
    </source>
</evidence>
<keyword evidence="8" id="KW-1185">Reference proteome</keyword>
<dbReference type="Pfam" id="PF08281">
    <property type="entry name" value="Sigma70_r4_2"/>
    <property type="match status" value="1"/>
</dbReference>
<dbReference type="AlphaFoldDB" id="V8QNP0"/>
<dbReference type="GO" id="GO:0003677">
    <property type="term" value="F:DNA binding"/>
    <property type="evidence" value="ECO:0007669"/>
    <property type="project" value="InterPro"/>
</dbReference>
<dbReference type="eggNOG" id="COG1595">
    <property type="taxonomic scope" value="Bacteria"/>
</dbReference>
<dbReference type="NCBIfam" id="TIGR02937">
    <property type="entry name" value="sigma70-ECF"/>
    <property type="match status" value="1"/>
</dbReference>
<dbReference type="Proteomes" id="UP000018733">
    <property type="component" value="Unassembled WGS sequence"/>
</dbReference>
<dbReference type="GO" id="GO:0006352">
    <property type="term" value="P:DNA-templated transcription initiation"/>
    <property type="evidence" value="ECO:0007669"/>
    <property type="project" value="InterPro"/>
</dbReference>
<evidence type="ECO:0000256" key="1">
    <source>
        <dbReference type="ARBA" id="ARBA00010641"/>
    </source>
</evidence>
<dbReference type="InterPro" id="IPR007627">
    <property type="entry name" value="RNA_pol_sigma70_r2"/>
</dbReference>
<dbReference type="InterPro" id="IPR039425">
    <property type="entry name" value="RNA_pol_sigma-70-like"/>
</dbReference>
<name>V8QNP0_9BURK</name>
<dbReference type="InterPro" id="IPR036388">
    <property type="entry name" value="WH-like_DNA-bd_sf"/>
</dbReference>
<dbReference type="HOGENOM" id="CLU_047691_12_1_4"/>
<dbReference type="SUPFAM" id="SSF88659">
    <property type="entry name" value="Sigma3 and sigma4 domains of RNA polymerase sigma factors"/>
    <property type="match status" value="1"/>
</dbReference>
<reference evidence="7 8" key="1">
    <citation type="journal article" date="2014" name="Genome Announc.">
        <title>Draft Genome Sequence of Advenella kashmirensis Strain W13003, a Polycyclic Aromatic Hydrocarbon-Degrading Bacterium.</title>
        <authorList>
            <person name="Wang X."/>
            <person name="Jin D."/>
            <person name="Zhou L."/>
            <person name="Wu L."/>
            <person name="An W."/>
            <person name="Zhao L."/>
        </authorList>
    </citation>
    <scope>NUCLEOTIDE SEQUENCE [LARGE SCALE GENOMIC DNA]</scope>
    <source>
        <strain evidence="7 8">W13003</strain>
    </source>
</reference>